<dbReference type="Gene3D" id="3.40.50.720">
    <property type="entry name" value="NAD(P)-binding Rossmann-like Domain"/>
    <property type="match status" value="2"/>
</dbReference>
<evidence type="ECO:0000313" key="8">
    <source>
        <dbReference type="Proteomes" id="UP000007969"/>
    </source>
</evidence>
<keyword evidence="2 4" id="KW-0560">Oxidoreductase</keyword>
<evidence type="ECO:0000259" key="5">
    <source>
        <dbReference type="Pfam" id="PF00389"/>
    </source>
</evidence>
<evidence type="ECO:0000256" key="2">
    <source>
        <dbReference type="ARBA" id="ARBA00023002"/>
    </source>
</evidence>
<dbReference type="InterPro" id="IPR050418">
    <property type="entry name" value="D-iso_2-hydroxyacid_DH_PdxB"/>
</dbReference>
<evidence type="ECO:0008006" key="9">
    <source>
        <dbReference type="Google" id="ProtNLM"/>
    </source>
</evidence>
<keyword evidence="3" id="KW-0520">NAD</keyword>
<evidence type="ECO:0000313" key="7">
    <source>
        <dbReference type="EMBL" id="BAH06858.1"/>
    </source>
</evidence>
<dbReference type="KEGG" id="ckr:CKR_1807"/>
<sequence length="337" mass="38439">MEEIGGTIMDKKRVLYYNIDDSLDYENSLLKEWGIDSLELVEIKDREGKKPFIEYAYDFDGVVVEYQQMTKEIIESLPNLKIITLQSIGYNNVDISAATENNVCVTNIPGFCTEEVALHTIGMIIDLVRKITFLDRLVRKGKWDPLCGYKTYRLTDKTIGLYFFGSIPKAMMPMLKAMGLNVLVYAPTKTKEYLEEFGAEKVETFDELLIKSDFVSLHCPLMASTTHLISERELKLMKESAYLINTARGKVVDETALIKALKEGRIKAAAVDVIEDEDNEQSELFSLENTVITPHAAFISEDSFYEGRRRALKQLVLRLAKNEKPESLVNKELEIKF</sequence>
<reference evidence="8" key="1">
    <citation type="submission" date="2005-09" db="EMBL/GenBank/DDBJ databases">
        <title>Complete genome sequence of Clostridium kluyveri and comparative genomics of Clostridia species.</title>
        <authorList>
            <person name="Inui M."/>
            <person name="Nonaka H."/>
            <person name="Shinoda Y."/>
            <person name="Ikenaga Y."/>
            <person name="Abe M."/>
            <person name="Naito K."/>
            <person name="Vertes A.A."/>
            <person name="Yukawa H."/>
        </authorList>
    </citation>
    <scope>NUCLEOTIDE SEQUENCE [LARGE SCALE GENOMIC DNA]</scope>
    <source>
        <strain evidence="8">NBRC 12016</strain>
    </source>
</reference>
<dbReference type="InterPro" id="IPR043322">
    <property type="entry name" value="CtBP"/>
</dbReference>
<dbReference type="EMBL" id="AP009049">
    <property type="protein sequence ID" value="BAH06858.1"/>
    <property type="molecule type" value="Genomic_DNA"/>
</dbReference>
<dbReference type="InterPro" id="IPR029753">
    <property type="entry name" value="D-isomer_DH_CS"/>
</dbReference>
<gene>
    <name evidence="7" type="ordered locus">CKR_1807</name>
</gene>
<dbReference type="InterPro" id="IPR036291">
    <property type="entry name" value="NAD(P)-bd_dom_sf"/>
</dbReference>
<dbReference type="PANTHER" id="PTHR43761:SF1">
    <property type="entry name" value="D-ISOMER SPECIFIC 2-HYDROXYACID DEHYDROGENASE CATALYTIC DOMAIN-CONTAINING PROTEIN-RELATED"/>
    <property type="match status" value="1"/>
</dbReference>
<evidence type="ECO:0000256" key="4">
    <source>
        <dbReference type="RuleBase" id="RU003719"/>
    </source>
</evidence>
<dbReference type="PANTHER" id="PTHR43761">
    <property type="entry name" value="D-ISOMER SPECIFIC 2-HYDROXYACID DEHYDROGENASE FAMILY PROTEIN (AFU_ORTHOLOGUE AFUA_1G13630)"/>
    <property type="match status" value="1"/>
</dbReference>
<dbReference type="GO" id="GO:0051287">
    <property type="term" value="F:NAD binding"/>
    <property type="evidence" value="ECO:0007669"/>
    <property type="project" value="InterPro"/>
</dbReference>
<feature type="domain" description="D-isomer specific 2-hydroxyacid dehydrogenase catalytic" evidence="5">
    <location>
        <begin position="27"/>
        <end position="330"/>
    </location>
</feature>
<dbReference type="HOGENOM" id="CLU_019796_1_3_9"/>
<dbReference type="GO" id="GO:0003714">
    <property type="term" value="F:transcription corepressor activity"/>
    <property type="evidence" value="ECO:0007669"/>
    <property type="project" value="InterPro"/>
</dbReference>
<dbReference type="PROSITE" id="PS00670">
    <property type="entry name" value="D_2_HYDROXYACID_DH_2"/>
    <property type="match status" value="1"/>
</dbReference>
<dbReference type="AlphaFoldDB" id="B9E2Y3"/>
<dbReference type="PROSITE" id="PS00671">
    <property type="entry name" value="D_2_HYDROXYACID_DH_3"/>
    <property type="match status" value="1"/>
</dbReference>
<dbReference type="InterPro" id="IPR006140">
    <property type="entry name" value="D-isomer_DH_NAD-bd"/>
</dbReference>
<feature type="domain" description="D-isomer specific 2-hydroxyacid dehydrogenase NAD-binding" evidence="6">
    <location>
        <begin position="121"/>
        <end position="297"/>
    </location>
</feature>
<dbReference type="FunFam" id="3.40.50.720:FF:000203">
    <property type="entry name" value="D-3-phosphoglycerate dehydrogenase (SerA)"/>
    <property type="match status" value="1"/>
</dbReference>
<accession>B9E2Y3</accession>
<dbReference type="Pfam" id="PF02826">
    <property type="entry name" value="2-Hacid_dh_C"/>
    <property type="match status" value="1"/>
</dbReference>
<evidence type="ECO:0000256" key="1">
    <source>
        <dbReference type="ARBA" id="ARBA00005854"/>
    </source>
</evidence>
<dbReference type="GO" id="GO:0016616">
    <property type="term" value="F:oxidoreductase activity, acting on the CH-OH group of donors, NAD or NADP as acceptor"/>
    <property type="evidence" value="ECO:0007669"/>
    <property type="project" value="InterPro"/>
</dbReference>
<dbReference type="SUPFAM" id="SSF51735">
    <property type="entry name" value="NAD(P)-binding Rossmann-fold domains"/>
    <property type="match status" value="1"/>
</dbReference>
<name>B9E2Y3_CLOK1</name>
<dbReference type="Proteomes" id="UP000007969">
    <property type="component" value="Chromosome"/>
</dbReference>
<proteinExistence type="inferred from homology"/>
<evidence type="ECO:0000259" key="6">
    <source>
        <dbReference type="Pfam" id="PF02826"/>
    </source>
</evidence>
<protein>
    <recommendedName>
        <fullName evidence="9">C-terminal binding protein</fullName>
    </recommendedName>
</protein>
<evidence type="ECO:0000256" key="3">
    <source>
        <dbReference type="ARBA" id="ARBA00023027"/>
    </source>
</evidence>
<organism evidence="7 8">
    <name type="scientific">Clostridium kluyveri (strain NBRC 12016)</name>
    <dbReference type="NCBI Taxonomy" id="583346"/>
    <lineage>
        <taxon>Bacteria</taxon>
        <taxon>Bacillati</taxon>
        <taxon>Bacillota</taxon>
        <taxon>Clostridia</taxon>
        <taxon>Eubacteriales</taxon>
        <taxon>Clostridiaceae</taxon>
        <taxon>Clostridium</taxon>
    </lineage>
</organism>
<dbReference type="InterPro" id="IPR006139">
    <property type="entry name" value="D-isomer_2_OHA_DH_cat_dom"/>
</dbReference>
<dbReference type="CDD" id="cd05299">
    <property type="entry name" value="CtBP_dh"/>
    <property type="match status" value="1"/>
</dbReference>
<dbReference type="SUPFAM" id="SSF52283">
    <property type="entry name" value="Formate/glycerate dehydrogenase catalytic domain-like"/>
    <property type="match status" value="1"/>
</dbReference>
<comment type="similarity">
    <text evidence="1 4">Belongs to the D-isomer specific 2-hydroxyacid dehydrogenase family.</text>
</comment>
<dbReference type="Pfam" id="PF00389">
    <property type="entry name" value="2-Hacid_dh"/>
    <property type="match status" value="1"/>
</dbReference>